<dbReference type="AlphaFoldDB" id="A0A9X1V9X2"/>
<feature type="region of interest" description="Disordered" evidence="1">
    <location>
        <begin position="48"/>
        <end position="77"/>
    </location>
</feature>
<organism evidence="2 3">
    <name type="scientific">Sulfoacidibacillus ferrooxidans</name>
    <dbReference type="NCBI Taxonomy" id="2005001"/>
    <lineage>
        <taxon>Bacteria</taxon>
        <taxon>Bacillati</taxon>
        <taxon>Bacillota</taxon>
        <taxon>Bacilli</taxon>
        <taxon>Bacillales</taxon>
        <taxon>Alicyclobacillaceae</taxon>
        <taxon>Sulfoacidibacillus</taxon>
    </lineage>
</organism>
<sequence>MMIMDIIKGFLSPTSTDEDAEQDSNANAQHHVQRQMMPNQWMDPYAPMEMQPFPSFGPNGPQTRQQQNTQPDEETSTKKGLFSFFEKARSGLENFQGKAQNSLQKNKIPNQPTRQMQPTRPNGMQNQQMNPYGMMPPHEPYPRNPYGAQQQHPMTYGMQSSRQPHMRYPQALRPMQQNRQQLHHPTQNMRKPGSGPHYFN</sequence>
<comment type="caution">
    <text evidence="2">The sequence shown here is derived from an EMBL/GenBank/DDBJ whole genome shotgun (WGS) entry which is preliminary data.</text>
</comment>
<feature type="region of interest" description="Disordered" evidence="1">
    <location>
        <begin position="12"/>
        <end position="31"/>
    </location>
</feature>
<dbReference type="EMBL" id="JALBUF010000007">
    <property type="protein sequence ID" value="MCI0183915.1"/>
    <property type="molecule type" value="Genomic_DNA"/>
</dbReference>
<dbReference type="Proteomes" id="UP001139263">
    <property type="component" value="Unassembled WGS sequence"/>
</dbReference>
<gene>
    <name evidence="2" type="ORF">MM817_02207</name>
</gene>
<proteinExistence type="predicted"/>
<feature type="compositionally biased region" description="Polar residues" evidence="1">
    <location>
        <begin position="60"/>
        <end position="70"/>
    </location>
</feature>
<keyword evidence="3" id="KW-1185">Reference proteome</keyword>
<evidence type="ECO:0000256" key="1">
    <source>
        <dbReference type="SAM" id="MobiDB-lite"/>
    </source>
</evidence>
<feature type="region of interest" description="Disordered" evidence="1">
    <location>
        <begin position="176"/>
        <end position="200"/>
    </location>
</feature>
<evidence type="ECO:0000313" key="2">
    <source>
        <dbReference type="EMBL" id="MCI0183915.1"/>
    </source>
</evidence>
<feature type="region of interest" description="Disordered" evidence="1">
    <location>
        <begin position="98"/>
        <end position="122"/>
    </location>
</feature>
<name>A0A9X1V9X2_9BACL</name>
<evidence type="ECO:0000313" key="3">
    <source>
        <dbReference type="Proteomes" id="UP001139263"/>
    </source>
</evidence>
<feature type="compositionally biased region" description="Polar residues" evidence="1">
    <location>
        <begin position="176"/>
        <end position="189"/>
    </location>
</feature>
<reference evidence="2" key="1">
    <citation type="submission" date="2022-03" db="EMBL/GenBank/DDBJ databases">
        <title>Draft Genome Sequence of Firmicute Strain S0AB, a Heterotrophic Iron/Sulfur-Oxidizing Extreme Acidophile.</title>
        <authorList>
            <person name="Vergara E."/>
            <person name="Pakostova E."/>
            <person name="Johnson D.B."/>
            <person name="Holmes D.S."/>
        </authorList>
    </citation>
    <scope>NUCLEOTIDE SEQUENCE</scope>
    <source>
        <strain evidence="2">S0AB</strain>
    </source>
</reference>
<accession>A0A9X1V9X2</accession>
<protein>
    <submittedName>
        <fullName evidence="2">Uncharacterized protein</fullName>
    </submittedName>
</protein>